<feature type="signal peptide" evidence="1">
    <location>
        <begin position="1"/>
        <end position="25"/>
    </location>
</feature>
<proteinExistence type="predicted"/>
<protein>
    <submittedName>
        <fullName evidence="2">Uncharacterized protein</fullName>
    </submittedName>
</protein>
<sequence length="128" mass="13250">MMRRTLAALLPAIALTATLAPSAQAAPTPVNSPYTQASAVVHSNGELAEAKNVVSSWRVRAGEYCVKVDAGIDVAKATVLATPNWAGGVTYRKPPHALCGNDAQSIALYTFNARGDIADVAGFTVAIL</sequence>
<accession>A0A1D7YFN7</accession>
<name>A0A1D7YFN7_9ACTN</name>
<reference evidence="3" key="1">
    <citation type="submission" date="2016-09" db="EMBL/GenBank/DDBJ databases">
        <title>Streptomyces puniciscabiei strain:TW1S1 Genome sequencing and assembly.</title>
        <authorList>
            <person name="Kim M.-K."/>
            <person name="Kim S.B."/>
        </authorList>
    </citation>
    <scope>NUCLEOTIDE SEQUENCE [LARGE SCALE GENOMIC DNA]</scope>
    <source>
        <strain evidence="3">TW1S1</strain>
    </source>
</reference>
<organism evidence="2 3">
    <name type="scientific">Streptomyces fodineus</name>
    <dbReference type="NCBI Taxonomy" id="1904616"/>
    <lineage>
        <taxon>Bacteria</taxon>
        <taxon>Bacillati</taxon>
        <taxon>Actinomycetota</taxon>
        <taxon>Actinomycetes</taxon>
        <taxon>Kitasatosporales</taxon>
        <taxon>Streptomycetaceae</taxon>
        <taxon>Streptomyces</taxon>
    </lineage>
</organism>
<gene>
    <name evidence="2" type="ORF">BFF78_27935</name>
</gene>
<keyword evidence="3" id="KW-1185">Reference proteome</keyword>
<evidence type="ECO:0000256" key="1">
    <source>
        <dbReference type="SAM" id="SignalP"/>
    </source>
</evidence>
<feature type="chain" id="PRO_5009102965" evidence="1">
    <location>
        <begin position="26"/>
        <end position="128"/>
    </location>
</feature>
<dbReference type="Proteomes" id="UP000094960">
    <property type="component" value="Chromosome"/>
</dbReference>
<dbReference type="AlphaFoldDB" id="A0A1D7YFN7"/>
<keyword evidence="1" id="KW-0732">Signal</keyword>
<dbReference type="KEGG" id="spun:BFF78_27935"/>
<evidence type="ECO:0000313" key="3">
    <source>
        <dbReference type="Proteomes" id="UP000094960"/>
    </source>
</evidence>
<evidence type="ECO:0000313" key="2">
    <source>
        <dbReference type="EMBL" id="AOR34371.1"/>
    </source>
</evidence>
<dbReference type="EMBL" id="CP017248">
    <property type="protein sequence ID" value="AOR34371.1"/>
    <property type="molecule type" value="Genomic_DNA"/>
</dbReference>